<comment type="caution">
    <text evidence="9">The sequence shown here is derived from an EMBL/GenBank/DDBJ whole genome shotgun (WGS) entry which is preliminary data.</text>
</comment>
<dbReference type="Pfam" id="PF20684">
    <property type="entry name" value="Fung_rhodopsin"/>
    <property type="match status" value="1"/>
</dbReference>
<sequence>MPCLHPWDLLIDKYHRLSAPSLQCVSDLYLVQALDSCPRASLQAMDPTQATVIGVNVGFSILSIATASTRLHRTVAKTKKLQIHDILLLAALVCGVTEAVLQCVATKYGLGLSKQIQPRDLSEHDIDTFFKLYISFFISYFACNMFVKLSLLAFYRKLAPDNRYNWILYLMAGIAIVFGVGSILSAALSCIPISKVWNPSTPGVCINLEAFYYANGAFMIFNDIILYILPIIIVRGVQLSRARRAAMNLLFGLGFLVVVTSGLRMIAIHNLFSVPLYSLYYQAILLIWCTVENHLALIIICLPAVKAALVAVAPSLASTPSSLWSRILGGRRASHPLRPGEPLDSTELSATQKSGATNKKNNKSWFTTGGDETSTYASRASVVASPRSQKGWWGKEERQRGVDEIELRKDVSVQVMEEGTGRGGRDSFDQGSLGSSPSMYERKEAA</sequence>
<dbReference type="AlphaFoldDB" id="A0A8K0LFF0"/>
<dbReference type="InterPro" id="IPR049326">
    <property type="entry name" value="Rhodopsin_dom_fungi"/>
</dbReference>
<feature type="transmembrane region" description="Helical" evidence="7">
    <location>
        <begin position="130"/>
        <end position="154"/>
    </location>
</feature>
<feature type="transmembrane region" description="Helical" evidence="7">
    <location>
        <begin position="86"/>
        <end position="110"/>
    </location>
</feature>
<comment type="similarity">
    <text evidence="5">Belongs to the SAT4 family.</text>
</comment>
<keyword evidence="4 7" id="KW-0472">Membrane</keyword>
<feature type="region of interest" description="Disordered" evidence="6">
    <location>
        <begin position="412"/>
        <end position="446"/>
    </location>
</feature>
<dbReference type="OrthoDB" id="5413793at2759"/>
<dbReference type="Proteomes" id="UP000809789">
    <property type="component" value="Unassembled WGS sequence"/>
</dbReference>
<feature type="transmembrane region" description="Helical" evidence="7">
    <location>
        <begin position="246"/>
        <end position="267"/>
    </location>
</feature>
<organism evidence="9 10">
    <name type="scientific">Elsinoe batatas</name>
    <dbReference type="NCBI Taxonomy" id="2601811"/>
    <lineage>
        <taxon>Eukaryota</taxon>
        <taxon>Fungi</taxon>
        <taxon>Dikarya</taxon>
        <taxon>Ascomycota</taxon>
        <taxon>Pezizomycotina</taxon>
        <taxon>Dothideomycetes</taxon>
        <taxon>Dothideomycetidae</taxon>
        <taxon>Myriangiales</taxon>
        <taxon>Elsinoaceae</taxon>
        <taxon>Elsinoe</taxon>
    </lineage>
</organism>
<dbReference type="GO" id="GO:0016020">
    <property type="term" value="C:membrane"/>
    <property type="evidence" value="ECO:0007669"/>
    <property type="project" value="UniProtKB-SubCell"/>
</dbReference>
<evidence type="ECO:0000256" key="2">
    <source>
        <dbReference type="ARBA" id="ARBA00022692"/>
    </source>
</evidence>
<dbReference type="InterPro" id="IPR052337">
    <property type="entry name" value="SAT4-like"/>
</dbReference>
<feature type="transmembrane region" description="Helical" evidence="7">
    <location>
        <begin position="166"/>
        <end position="191"/>
    </location>
</feature>
<name>A0A8K0LFF0_9PEZI</name>
<evidence type="ECO:0000256" key="4">
    <source>
        <dbReference type="ARBA" id="ARBA00023136"/>
    </source>
</evidence>
<evidence type="ECO:0000256" key="1">
    <source>
        <dbReference type="ARBA" id="ARBA00004141"/>
    </source>
</evidence>
<evidence type="ECO:0000256" key="3">
    <source>
        <dbReference type="ARBA" id="ARBA00022989"/>
    </source>
</evidence>
<feature type="region of interest" description="Disordered" evidence="6">
    <location>
        <begin position="335"/>
        <end position="370"/>
    </location>
</feature>
<feature type="domain" description="Rhodopsin" evidence="8">
    <location>
        <begin position="70"/>
        <end position="309"/>
    </location>
</feature>
<comment type="subcellular location">
    <subcellularLocation>
        <location evidence="1">Membrane</location>
        <topology evidence="1">Multi-pass membrane protein</topology>
    </subcellularLocation>
</comment>
<evidence type="ECO:0000313" key="10">
    <source>
        <dbReference type="Proteomes" id="UP000809789"/>
    </source>
</evidence>
<dbReference type="EMBL" id="JAESVG020000001">
    <property type="protein sequence ID" value="KAG8631193.1"/>
    <property type="molecule type" value="Genomic_DNA"/>
</dbReference>
<dbReference type="PANTHER" id="PTHR33048">
    <property type="entry name" value="PTH11-LIKE INTEGRAL MEMBRANE PROTEIN (AFU_ORTHOLOGUE AFUA_5G11245)"/>
    <property type="match status" value="1"/>
</dbReference>
<feature type="compositionally biased region" description="Polar residues" evidence="6">
    <location>
        <begin position="429"/>
        <end position="438"/>
    </location>
</feature>
<dbReference type="PANTHER" id="PTHR33048:SF131">
    <property type="entry name" value="INTEGRAL MEMBRANE PROTEIN"/>
    <property type="match status" value="1"/>
</dbReference>
<evidence type="ECO:0000256" key="5">
    <source>
        <dbReference type="ARBA" id="ARBA00038359"/>
    </source>
</evidence>
<gene>
    <name evidence="9" type="ORF">KVT40_000333</name>
</gene>
<protein>
    <recommendedName>
        <fullName evidence="8">Rhodopsin domain-containing protein</fullName>
    </recommendedName>
</protein>
<feature type="transmembrane region" description="Helical" evidence="7">
    <location>
        <begin position="279"/>
        <end position="305"/>
    </location>
</feature>
<evidence type="ECO:0000313" key="9">
    <source>
        <dbReference type="EMBL" id="KAG8631193.1"/>
    </source>
</evidence>
<proteinExistence type="inferred from homology"/>
<reference evidence="9" key="1">
    <citation type="submission" date="2021-07" db="EMBL/GenBank/DDBJ databases">
        <title>Elsinoe batatas strain:CRI-CJ2 Genome sequencing and assembly.</title>
        <authorList>
            <person name="Huang L."/>
        </authorList>
    </citation>
    <scope>NUCLEOTIDE SEQUENCE</scope>
    <source>
        <strain evidence="9">CRI-CJ2</strain>
    </source>
</reference>
<evidence type="ECO:0000256" key="6">
    <source>
        <dbReference type="SAM" id="MobiDB-lite"/>
    </source>
</evidence>
<keyword evidence="2 7" id="KW-0812">Transmembrane</keyword>
<accession>A0A8K0LFF0</accession>
<feature type="transmembrane region" description="Helical" evidence="7">
    <location>
        <begin position="48"/>
        <end position="65"/>
    </location>
</feature>
<keyword evidence="3 7" id="KW-1133">Transmembrane helix</keyword>
<feature type="transmembrane region" description="Helical" evidence="7">
    <location>
        <begin position="211"/>
        <end position="234"/>
    </location>
</feature>
<feature type="compositionally biased region" description="Polar residues" evidence="6">
    <location>
        <begin position="346"/>
        <end position="370"/>
    </location>
</feature>
<feature type="compositionally biased region" description="Basic and acidic residues" evidence="6">
    <location>
        <begin position="419"/>
        <end position="428"/>
    </location>
</feature>
<keyword evidence="10" id="KW-1185">Reference proteome</keyword>
<evidence type="ECO:0000256" key="7">
    <source>
        <dbReference type="SAM" id="Phobius"/>
    </source>
</evidence>
<evidence type="ECO:0000259" key="8">
    <source>
        <dbReference type="Pfam" id="PF20684"/>
    </source>
</evidence>